<dbReference type="AlphaFoldDB" id="A0AAV2W022"/>
<reference evidence="1 2" key="1">
    <citation type="journal article" date="2013" name="ISME J.">
        <title>Comparative genomics of pathogenic lineages of Vibrio nigripulchritudo identifies virulence-associated traits.</title>
        <authorList>
            <person name="Goudenege D."/>
            <person name="Labreuche Y."/>
            <person name="Krin E."/>
            <person name="Ansquer D."/>
            <person name="Mangenot S."/>
            <person name="Calteau A."/>
            <person name="Medigue C."/>
            <person name="Mazel D."/>
            <person name="Polz M.F."/>
            <person name="Le Roux F."/>
        </authorList>
    </citation>
    <scope>NUCLEOTIDE SEQUENCE [LARGE SCALE GENOMIC DNA]</scope>
    <source>
        <strain evidence="1 2">SOn1</strain>
    </source>
</reference>
<gene>
    <name evidence="1" type="ORF">VIBNISOn1_p0214</name>
</gene>
<accession>A0AAV2W022</accession>
<evidence type="ECO:0008006" key="3">
    <source>
        <dbReference type="Google" id="ProtNLM"/>
    </source>
</evidence>
<evidence type="ECO:0000313" key="1">
    <source>
        <dbReference type="EMBL" id="CCO50377.1"/>
    </source>
</evidence>
<dbReference type="EMBL" id="CAOF01000201">
    <property type="protein sequence ID" value="CCO50377.1"/>
    <property type="molecule type" value="Genomic_DNA"/>
</dbReference>
<proteinExistence type="predicted"/>
<name>A0AAV2W022_9VIBR</name>
<dbReference type="Proteomes" id="UP000018211">
    <property type="component" value="Unassembled WGS sequence"/>
</dbReference>
<evidence type="ECO:0000313" key="2">
    <source>
        <dbReference type="Proteomes" id="UP000018211"/>
    </source>
</evidence>
<organism evidence="1 2">
    <name type="scientific">Vibrio nigripulchritudo SOn1</name>
    <dbReference type="NCBI Taxonomy" id="1238450"/>
    <lineage>
        <taxon>Bacteria</taxon>
        <taxon>Pseudomonadati</taxon>
        <taxon>Pseudomonadota</taxon>
        <taxon>Gammaproteobacteria</taxon>
        <taxon>Vibrionales</taxon>
        <taxon>Vibrionaceae</taxon>
        <taxon>Vibrio</taxon>
    </lineage>
</organism>
<sequence>MEMDGKTSSYQAKRLGKAQILHEYKWWLISWLAENRGHGLLLQLGLNSENAD</sequence>
<protein>
    <recommendedName>
        <fullName evidence="3">Transposase</fullName>
    </recommendedName>
</protein>
<comment type="caution">
    <text evidence="1">The sequence shown here is derived from an EMBL/GenBank/DDBJ whole genome shotgun (WGS) entry which is preliminary data.</text>
</comment>